<dbReference type="RefSeq" id="XP_040785336.1">
    <property type="nucleotide sequence ID" value="XM_040931970.1"/>
</dbReference>
<comment type="caution">
    <text evidence="1">The sequence shown here is derived from an EMBL/GenBank/DDBJ whole genome shotgun (WGS) entry which is preliminary data.</text>
</comment>
<accession>A0A9P4GBG9</accession>
<proteinExistence type="predicted"/>
<sequence>MNLDIITSHYVKNYTVVPTPSFVKWDLSNSNPLGMPFMLQYHQSGENLKKVLSKLNFEQRMGLTKEVAKLILRLQSQKSTSCSILSSYTYAEESIMIFQKELLNRHVMGAEHEIDLSEARKQTTLQFIIDLCEHMKGQERHDSPDQHWIWDGFTSLAADMHSRGMIPDVDYFYFTHLALHPAHILVDRVDDKSVEIKCVFGWEHGLFAPQYMSCCPPTWL</sequence>
<evidence type="ECO:0000313" key="1">
    <source>
        <dbReference type="EMBL" id="KAF1842773.1"/>
    </source>
</evidence>
<organism evidence="1 2">
    <name type="scientific">Cucurbitaria berberidis CBS 394.84</name>
    <dbReference type="NCBI Taxonomy" id="1168544"/>
    <lineage>
        <taxon>Eukaryota</taxon>
        <taxon>Fungi</taxon>
        <taxon>Dikarya</taxon>
        <taxon>Ascomycota</taxon>
        <taxon>Pezizomycotina</taxon>
        <taxon>Dothideomycetes</taxon>
        <taxon>Pleosporomycetidae</taxon>
        <taxon>Pleosporales</taxon>
        <taxon>Pleosporineae</taxon>
        <taxon>Cucurbitariaceae</taxon>
        <taxon>Cucurbitaria</taxon>
    </lineage>
</organism>
<dbReference type="Proteomes" id="UP000800039">
    <property type="component" value="Unassembled WGS sequence"/>
</dbReference>
<evidence type="ECO:0000313" key="2">
    <source>
        <dbReference type="Proteomes" id="UP000800039"/>
    </source>
</evidence>
<evidence type="ECO:0008006" key="3">
    <source>
        <dbReference type="Google" id="ProtNLM"/>
    </source>
</evidence>
<dbReference type="OrthoDB" id="4342075at2759"/>
<dbReference type="EMBL" id="ML976617">
    <property type="protein sequence ID" value="KAF1842773.1"/>
    <property type="molecule type" value="Genomic_DNA"/>
</dbReference>
<protein>
    <recommendedName>
        <fullName evidence="3">Aminoglycoside phosphotransferase domain-containing protein</fullName>
    </recommendedName>
</protein>
<dbReference type="PANTHER" id="PTHR21310">
    <property type="entry name" value="AMINOGLYCOSIDE PHOSPHOTRANSFERASE-RELATED-RELATED"/>
    <property type="match status" value="1"/>
</dbReference>
<reference evidence="1" key="1">
    <citation type="submission" date="2020-01" db="EMBL/GenBank/DDBJ databases">
        <authorList>
            <consortium name="DOE Joint Genome Institute"/>
            <person name="Haridas S."/>
            <person name="Albert R."/>
            <person name="Binder M."/>
            <person name="Bloem J."/>
            <person name="Labutti K."/>
            <person name="Salamov A."/>
            <person name="Andreopoulos B."/>
            <person name="Baker S.E."/>
            <person name="Barry K."/>
            <person name="Bills G."/>
            <person name="Bluhm B.H."/>
            <person name="Cannon C."/>
            <person name="Castanera R."/>
            <person name="Culley D.E."/>
            <person name="Daum C."/>
            <person name="Ezra D."/>
            <person name="Gonzalez J.B."/>
            <person name="Henrissat B."/>
            <person name="Kuo A."/>
            <person name="Liang C."/>
            <person name="Lipzen A."/>
            <person name="Lutzoni F."/>
            <person name="Magnuson J."/>
            <person name="Mondo S."/>
            <person name="Nolan M."/>
            <person name="Ohm R."/>
            <person name="Pangilinan J."/>
            <person name="Park H.-J."/>
            <person name="Ramirez L."/>
            <person name="Alfaro M."/>
            <person name="Sun H."/>
            <person name="Tritt A."/>
            <person name="Yoshinaga Y."/>
            <person name="Zwiers L.-H."/>
            <person name="Turgeon B.G."/>
            <person name="Goodwin S.B."/>
            <person name="Spatafora J.W."/>
            <person name="Crous P.W."/>
            <person name="Grigoriev I.V."/>
        </authorList>
    </citation>
    <scope>NUCLEOTIDE SEQUENCE</scope>
    <source>
        <strain evidence="1">CBS 394.84</strain>
    </source>
</reference>
<gene>
    <name evidence="1" type="ORF">K460DRAFT_356590</name>
</gene>
<dbReference type="AlphaFoldDB" id="A0A9P4GBG9"/>
<dbReference type="GeneID" id="63849222"/>
<dbReference type="InterPro" id="IPR051678">
    <property type="entry name" value="AGP_Transferase"/>
</dbReference>
<keyword evidence="2" id="KW-1185">Reference proteome</keyword>
<name>A0A9P4GBG9_9PLEO</name>
<dbReference type="PANTHER" id="PTHR21310:SF56">
    <property type="entry name" value="AMINOGLYCOSIDE PHOSPHOTRANSFERASE DOMAIN-CONTAINING PROTEIN"/>
    <property type="match status" value="1"/>
</dbReference>